<name>K3VRE1_FUSPC</name>
<reference evidence="2 3" key="1">
    <citation type="journal article" date="2012" name="PLoS Pathog.">
        <title>Comparative pathogenomics reveals horizontally acquired novel virulence genes in fungi infecting cereal hosts.</title>
        <authorList>
            <person name="Gardiner D.M."/>
            <person name="McDonald M.C."/>
            <person name="Covarelli L."/>
            <person name="Solomon P.S."/>
            <person name="Rusu A.G."/>
            <person name="Marshall M."/>
            <person name="Kazan K."/>
            <person name="Chakraborty S."/>
            <person name="McDonald B.A."/>
            <person name="Manners J.M."/>
        </authorList>
    </citation>
    <scope>NUCLEOTIDE SEQUENCE [LARGE SCALE GENOMIC DNA]</scope>
    <source>
        <strain evidence="2 3">CS3096</strain>
    </source>
</reference>
<sequence>MHTQGWNETPQRGSKNIPTPYGFQPIGTHWADDFGCLPLCQGGISCGKVHPGTGGHTDGRCLTPDPSQMFGPVNWDHHQRAVAANQPASQNPFPAPPYHLGYIPQPPPYHLQSGASNHDYSYEPSLIDEAEDSGMSDWDAGPLTPDAEEQERWEQIVGDGAQDIDESSSGKKKDQVDSVPWEVSARACQTELETINDKVDFVVLAMKKLLGQKQEGQANVSHNDARLEVETDGESSGSQSVSRLQHRRSKRKLNCRPRLKRESANEIDARKKLEAMVAEPPQSADCALRGIGFPSSITLFEHYDSNALTRPGDCALDASSNRNDLTPTVATTPCEEEEETSIPGDPHKQLVLSPKQVEGMRETHHINEISSELDIKEEDAKKKAEIRDGPIWKYRIRHPKMVQPRNVDVDKGRIYAKLLAQSDRQTKPWNGDLSNLQAFLLGPFHKCADITGIRNKIFNLFTGIQGVSIELCYVKDEQRLKLFVLVPPFYAETEGARSSFELMEDAEDVSQLLSQQRVDRFDVEIWEANFRLVVV</sequence>
<proteinExistence type="predicted"/>
<evidence type="ECO:0000256" key="1">
    <source>
        <dbReference type="SAM" id="MobiDB-lite"/>
    </source>
</evidence>
<accession>K3VRE1</accession>
<dbReference type="KEGG" id="fpu:FPSE_03298"/>
<comment type="caution">
    <text evidence="2">The sequence shown here is derived from an EMBL/GenBank/DDBJ whole genome shotgun (WGS) entry which is preliminary data.</text>
</comment>
<feature type="compositionally biased region" description="Basic residues" evidence="1">
    <location>
        <begin position="244"/>
        <end position="259"/>
    </location>
</feature>
<dbReference type="EMBL" id="AFNW01000070">
    <property type="protein sequence ID" value="EKJ76538.1"/>
    <property type="molecule type" value="Genomic_DNA"/>
</dbReference>
<dbReference type="OrthoDB" id="5085838at2759"/>
<protein>
    <submittedName>
        <fullName evidence="2">Uncharacterized protein</fullName>
    </submittedName>
</protein>
<evidence type="ECO:0000313" key="2">
    <source>
        <dbReference type="EMBL" id="EKJ76538.1"/>
    </source>
</evidence>
<keyword evidence="3" id="KW-1185">Reference proteome</keyword>
<gene>
    <name evidence="2" type="ORF">FPSE_03298</name>
</gene>
<feature type="region of interest" description="Disordered" evidence="1">
    <location>
        <begin position="160"/>
        <end position="179"/>
    </location>
</feature>
<organism evidence="2 3">
    <name type="scientific">Fusarium pseudograminearum (strain CS3096)</name>
    <name type="common">Wheat and barley crown-rot fungus</name>
    <dbReference type="NCBI Taxonomy" id="1028729"/>
    <lineage>
        <taxon>Eukaryota</taxon>
        <taxon>Fungi</taxon>
        <taxon>Dikarya</taxon>
        <taxon>Ascomycota</taxon>
        <taxon>Pezizomycotina</taxon>
        <taxon>Sordariomycetes</taxon>
        <taxon>Hypocreomycetidae</taxon>
        <taxon>Hypocreales</taxon>
        <taxon>Nectriaceae</taxon>
        <taxon>Fusarium</taxon>
    </lineage>
</organism>
<feature type="region of interest" description="Disordered" evidence="1">
    <location>
        <begin position="213"/>
        <end position="267"/>
    </location>
</feature>
<dbReference type="RefSeq" id="XP_009254692.1">
    <property type="nucleotide sequence ID" value="XM_009256417.1"/>
</dbReference>
<evidence type="ECO:0000313" key="3">
    <source>
        <dbReference type="Proteomes" id="UP000007978"/>
    </source>
</evidence>
<feature type="compositionally biased region" description="Polar residues" evidence="1">
    <location>
        <begin position="234"/>
        <end position="243"/>
    </location>
</feature>
<dbReference type="AlphaFoldDB" id="K3VRE1"/>
<dbReference type="Proteomes" id="UP000007978">
    <property type="component" value="Chromosome 3"/>
</dbReference>
<dbReference type="GeneID" id="20361917"/>
<dbReference type="HOGENOM" id="CLU_550999_0_0_1"/>